<dbReference type="Pfam" id="PF00884">
    <property type="entry name" value="Sulfatase"/>
    <property type="match status" value="1"/>
</dbReference>
<keyword evidence="9" id="KW-1185">Reference proteome</keyword>
<gene>
    <name evidence="8" type="primary">atsA_52</name>
    <name evidence="8" type="ORF">Pla52n_48510</name>
</gene>
<evidence type="ECO:0000256" key="5">
    <source>
        <dbReference type="ARBA" id="ARBA00022801"/>
    </source>
</evidence>
<comment type="similarity">
    <text evidence="2">Belongs to the sulfatase family.</text>
</comment>
<organism evidence="8 9">
    <name type="scientific">Stieleria varia</name>
    <dbReference type="NCBI Taxonomy" id="2528005"/>
    <lineage>
        <taxon>Bacteria</taxon>
        <taxon>Pseudomonadati</taxon>
        <taxon>Planctomycetota</taxon>
        <taxon>Planctomycetia</taxon>
        <taxon>Pirellulales</taxon>
        <taxon>Pirellulaceae</taxon>
        <taxon>Stieleria</taxon>
    </lineage>
</organism>
<keyword evidence="4" id="KW-0732">Signal</keyword>
<comment type="caution">
    <text evidence="8">The sequence shown here is derived from an EMBL/GenBank/DDBJ whole genome shotgun (WGS) entry which is preliminary data.</text>
</comment>
<dbReference type="RefSeq" id="WP_146521940.1">
    <property type="nucleotide sequence ID" value="NZ_CP151726.1"/>
</dbReference>
<dbReference type="Gene3D" id="3.30.1120.10">
    <property type="match status" value="1"/>
</dbReference>
<dbReference type="GO" id="GO:0046872">
    <property type="term" value="F:metal ion binding"/>
    <property type="evidence" value="ECO:0007669"/>
    <property type="project" value="UniProtKB-KW"/>
</dbReference>
<name>A0A5C6AFF1_9BACT</name>
<evidence type="ECO:0000313" key="8">
    <source>
        <dbReference type="EMBL" id="TWT98339.1"/>
    </source>
</evidence>
<evidence type="ECO:0000256" key="6">
    <source>
        <dbReference type="ARBA" id="ARBA00022837"/>
    </source>
</evidence>
<dbReference type="AlphaFoldDB" id="A0A5C6AFF1"/>
<evidence type="ECO:0000256" key="2">
    <source>
        <dbReference type="ARBA" id="ARBA00008779"/>
    </source>
</evidence>
<evidence type="ECO:0000256" key="1">
    <source>
        <dbReference type="ARBA" id="ARBA00001913"/>
    </source>
</evidence>
<dbReference type="InterPro" id="IPR000917">
    <property type="entry name" value="Sulfatase_N"/>
</dbReference>
<dbReference type="EMBL" id="SJPN01000006">
    <property type="protein sequence ID" value="TWT98339.1"/>
    <property type="molecule type" value="Genomic_DNA"/>
</dbReference>
<accession>A0A5C6AFF1</accession>
<sequence>MTGTFPKLTDARLRTAAFFAIAITLSADFALHAESARQPNIVFFLVDDLGYRDIGANNAETFYETPNVDRLAASGTNFTNGYAANPVCSPTRYSILTGRYPTRAGTTNFFSGTRGGRFKPAPLNDRMPLQDVTLAEALKEHGYHTFFAGKWHLGPDESFWPEHQGFDVNRGGFSRGGPYGGKRYFSPYGNPRLTDGPDGEHLPIRLARETSDFIRQHRGEPFFAYLAFYSVHTPLMGPKELVDKYTEKAKRLGLTEQEAFAPEEQVWPDAKQERKVRTLQAHATYAAMVESMDTAVGNVLSTIKELNLENDTIVCFTSDNGGLSTSEGSPTSNLPLRGGKGWVYEGGIREAYIIRAPMIKDQVATCDTPVISTDFYPTLLDLAGLPPRAEAVDGVSLKPLLDGQPSIDRDALFWHYPHYSNQGGFPGGAVRMGDWKLVERYEDGHVHLYNLREDIGERNDVADRHPDRVKQMRNRLHAWYQDVDAKFLMPHKDGKTPWRP</sequence>
<dbReference type="PANTHER" id="PTHR42693">
    <property type="entry name" value="ARYLSULFATASE FAMILY MEMBER"/>
    <property type="match status" value="1"/>
</dbReference>
<dbReference type="InterPro" id="IPR050738">
    <property type="entry name" value="Sulfatase"/>
</dbReference>
<dbReference type="EC" id="3.1.6.1" evidence="8"/>
<dbReference type="PROSITE" id="PS00523">
    <property type="entry name" value="SULFATASE_1"/>
    <property type="match status" value="1"/>
</dbReference>
<dbReference type="PANTHER" id="PTHR42693:SF42">
    <property type="entry name" value="ARYLSULFATASE G"/>
    <property type="match status" value="1"/>
</dbReference>
<evidence type="ECO:0000313" key="9">
    <source>
        <dbReference type="Proteomes" id="UP000320176"/>
    </source>
</evidence>
<comment type="cofactor">
    <cofactor evidence="1">
        <name>Ca(2+)</name>
        <dbReference type="ChEBI" id="CHEBI:29108"/>
    </cofactor>
</comment>
<protein>
    <submittedName>
        <fullName evidence="8">Arylsulfatase</fullName>
        <ecNumber evidence="8">3.1.6.1</ecNumber>
    </submittedName>
</protein>
<dbReference type="SUPFAM" id="SSF53649">
    <property type="entry name" value="Alkaline phosphatase-like"/>
    <property type="match status" value="1"/>
</dbReference>
<dbReference type="InterPro" id="IPR017850">
    <property type="entry name" value="Alkaline_phosphatase_core_sf"/>
</dbReference>
<dbReference type="PROSITE" id="PS00149">
    <property type="entry name" value="SULFATASE_2"/>
    <property type="match status" value="1"/>
</dbReference>
<evidence type="ECO:0000256" key="3">
    <source>
        <dbReference type="ARBA" id="ARBA00022723"/>
    </source>
</evidence>
<keyword evidence="6" id="KW-0106">Calcium</keyword>
<evidence type="ECO:0000259" key="7">
    <source>
        <dbReference type="Pfam" id="PF00884"/>
    </source>
</evidence>
<dbReference type="OrthoDB" id="9783154at2"/>
<dbReference type="Gene3D" id="3.40.720.10">
    <property type="entry name" value="Alkaline Phosphatase, subunit A"/>
    <property type="match status" value="1"/>
</dbReference>
<evidence type="ECO:0000256" key="4">
    <source>
        <dbReference type="ARBA" id="ARBA00022729"/>
    </source>
</evidence>
<keyword evidence="3" id="KW-0479">Metal-binding</keyword>
<dbReference type="InterPro" id="IPR024607">
    <property type="entry name" value="Sulfatase_CS"/>
</dbReference>
<dbReference type="CDD" id="cd16144">
    <property type="entry name" value="ARS_like"/>
    <property type="match status" value="1"/>
</dbReference>
<proteinExistence type="inferred from homology"/>
<dbReference type="GO" id="GO:0004065">
    <property type="term" value="F:arylsulfatase activity"/>
    <property type="evidence" value="ECO:0007669"/>
    <property type="project" value="UniProtKB-EC"/>
</dbReference>
<reference evidence="8 9" key="1">
    <citation type="submission" date="2019-02" db="EMBL/GenBank/DDBJ databases">
        <title>Deep-cultivation of Planctomycetes and their phenomic and genomic characterization uncovers novel biology.</title>
        <authorList>
            <person name="Wiegand S."/>
            <person name="Jogler M."/>
            <person name="Boedeker C."/>
            <person name="Pinto D."/>
            <person name="Vollmers J."/>
            <person name="Rivas-Marin E."/>
            <person name="Kohn T."/>
            <person name="Peeters S.H."/>
            <person name="Heuer A."/>
            <person name="Rast P."/>
            <person name="Oberbeckmann S."/>
            <person name="Bunk B."/>
            <person name="Jeske O."/>
            <person name="Meyerdierks A."/>
            <person name="Storesund J.E."/>
            <person name="Kallscheuer N."/>
            <person name="Luecker S."/>
            <person name="Lage O.M."/>
            <person name="Pohl T."/>
            <person name="Merkel B.J."/>
            <person name="Hornburger P."/>
            <person name="Mueller R.-W."/>
            <person name="Bruemmer F."/>
            <person name="Labrenz M."/>
            <person name="Spormann A.M."/>
            <person name="Op Den Camp H."/>
            <person name="Overmann J."/>
            <person name="Amann R."/>
            <person name="Jetten M.S.M."/>
            <person name="Mascher T."/>
            <person name="Medema M.H."/>
            <person name="Devos D.P."/>
            <person name="Kaster A.-K."/>
            <person name="Ovreas L."/>
            <person name="Rohde M."/>
            <person name="Galperin M.Y."/>
            <person name="Jogler C."/>
        </authorList>
    </citation>
    <scope>NUCLEOTIDE SEQUENCE [LARGE SCALE GENOMIC DNA]</scope>
    <source>
        <strain evidence="8 9">Pla52n</strain>
    </source>
</reference>
<keyword evidence="5 8" id="KW-0378">Hydrolase</keyword>
<feature type="domain" description="Sulfatase N-terminal" evidence="7">
    <location>
        <begin position="39"/>
        <end position="384"/>
    </location>
</feature>
<dbReference type="Proteomes" id="UP000320176">
    <property type="component" value="Unassembled WGS sequence"/>
</dbReference>